<dbReference type="InterPro" id="IPR050416">
    <property type="entry name" value="FAD-linked_Oxidoreductase"/>
</dbReference>
<feature type="domain" description="FAD-binding PCMH-type" evidence="7">
    <location>
        <begin position="58"/>
        <end position="231"/>
    </location>
</feature>
<dbReference type="EMBL" id="NESQ01000501">
    <property type="protein sequence ID" value="PUU72582.1"/>
    <property type="molecule type" value="Genomic_DNA"/>
</dbReference>
<name>A0A2T6ZAQ7_TUBBO</name>
<evidence type="ECO:0000313" key="9">
    <source>
        <dbReference type="Proteomes" id="UP000244722"/>
    </source>
</evidence>
<dbReference type="PANTHER" id="PTHR42973">
    <property type="entry name" value="BINDING OXIDOREDUCTASE, PUTATIVE (AFU_ORTHOLOGUE AFUA_1G17690)-RELATED"/>
    <property type="match status" value="1"/>
</dbReference>
<dbReference type="Gene3D" id="3.30.465.10">
    <property type="match status" value="1"/>
</dbReference>
<keyword evidence="9" id="KW-1185">Reference proteome</keyword>
<comment type="caution">
    <text evidence="8">The sequence shown here is derived from an EMBL/GenBank/DDBJ whole genome shotgun (WGS) entry which is preliminary data.</text>
</comment>
<dbReference type="AlphaFoldDB" id="A0A2T6ZAQ7"/>
<dbReference type="GO" id="GO:0071949">
    <property type="term" value="F:FAD binding"/>
    <property type="evidence" value="ECO:0007669"/>
    <property type="project" value="InterPro"/>
</dbReference>
<keyword evidence="6" id="KW-0732">Signal</keyword>
<dbReference type="Pfam" id="PF01565">
    <property type="entry name" value="FAD_binding_4"/>
    <property type="match status" value="1"/>
</dbReference>
<dbReference type="InterPro" id="IPR016166">
    <property type="entry name" value="FAD-bd_PCMH"/>
</dbReference>
<evidence type="ECO:0000256" key="5">
    <source>
        <dbReference type="ARBA" id="ARBA00023002"/>
    </source>
</evidence>
<proteinExistence type="inferred from homology"/>
<evidence type="ECO:0000256" key="6">
    <source>
        <dbReference type="SAM" id="SignalP"/>
    </source>
</evidence>
<dbReference type="InterPro" id="IPR036318">
    <property type="entry name" value="FAD-bd_PCMH-like_sf"/>
</dbReference>
<dbReference type="Pfam" id="PF08031">
    <property type="entry name" value="BBE"/>
    <property type="match status" value="1"/>
</dbReference>
<dbReference type="InterPro" id="IPR012951">
    <property type="entry name" value="BBE"/>
</dbReference>
<evidence type="ECO:0000256" key="2">
    <source>
        <dbReference type="ARBA" id="ARBA00005466"/>
    </source>
</evidence>
<dbReference type="InterPro" id="IPR006094">
    <property type="entry name" value="Oxid_FAD_bind_N"/>
</dbReference>
<dbReference type="PROSITE" id="PS51387">
    <property type="entry name" value="FAD_PCMH"/>
    <property type="match status" value="1"/>
</dbReference>
<feature type="signal peptide" evidence="6">
    <location>
        <begin position="1"/>
        <end position="19"/>
    </location>
</feature>
<sequence length="502" mass="54453">MVKFKSIVALLGFTRLALSIPADLDTTLVGCLSTYNVPTISPSDADYAPTVSPYNLRTPFFPVDVAVPTTAAHVSSALKCAQKFQAKVAARSGGHSYAAFGLGGVNGSLMIDMKKFRELSVDPNTYVATVGAGLRLGDIASGIYNISARALPHGVCPGVGISGHALHGGFGFTSRMWGTTLDNVIEMEVVLASGDIVTVSKDTNPDLFWALRGAGSSFGIVTTFKFKTYPAPNSGVNWAWRWTLDNNAADTVEKKVKIFQAMQDYAVNAPSNIAFRMFTLPAEGHYEVSGVYWGSLADFNTTIAPLIASFPQDGTSDVREYGFIDLLVVLGGAGQLPQPENYNQHNTFFAKSIVSPTKLTSEALTSFFTFHSENADKPPLSWWVLADLYGGQYSQISAQNPADSSYYVRDSFFTFQLYSDLGGATGTYPPSGFDLMNELSRSLTDAQPETKFQAYPNYVDPTLSPEEAHELYYGTNYPRLKELKAVYDPTLLLWNPQAIGTS</sequence>
<dbReference type="STRING" id="42251.A0A2T6ZAQ7"/>
<feature type="chain" id="PRO_5015637490" description="FAD-binding PCMH-type domain-containing protein" evidence="6">
    <location>
        <begin position="20"/>
        <end position="502"/>
    </location>
</feature>
<evidence type="ECO:0000256" key="1">
    <source>
        <dbReference type="ARBA" id="ARBA00001974"/>
    </source>
</evidence>
<dbReference type="GO" id="GO:0016491">
    <property type="term" value="F:oxidoreductase activity"/>
    <property type="evidence" value="ECO:0007669"/>
    <property type="project" value="UniProtKB-KW"/>
</dbReference>
<evidence type="ECO:0000256" key="3">
    <source>
        <dbReference type="ARBA" id="ARBA00022630"/>
    </source>
</evidence>
<keyword evidence="4" id="KW-0274">FAD</keyword>
<comment type="similarity">
    <text evidence="2">Belongs to the oxygen-dependent FAD-linked oxidoreductase family.</text>
</comment>
<dbReference type="OrthoDB" id="407275at2759"/>
<accession>A0A2T6ZAQ7</accession>
<gene>
    <name evidence="8" type="ORF">B9Z19DRAFT_1096953</name>
</gene>
<dbReference type="Gene3D" id="3.40.462.20">
    <property type="match status" value="1"/>
</dbReference>
<keyword evidence="5" id="KW-0560">Oxidoreductase</keyword>
<dbReference type="PANTHER" id="PTHR42973:SF39">
    <property type="entry name" value="FAD-BINDING PCMH-TYPE DOMAIN-CONTAINING PROTEIN"/>
    <property type="match status" value="1"/>
</dbReference>
<evidence type="ECO:0000259" key="7">
    <source>
        <dbReference type="PROSITE" id="PS51387"/>
    </source>
</evidence>
<dbReference type="Proteomes" id="UP000244722">
    <property type="component" value="Unassembled WGS sequence"/>
</dbReference>
<organism evidence="8 9">
    <name type="scientific">Tuber borchii</name>
    <name type="common">White truffle</name>
    <dbReference type="NCBI Taxonomy" id="42251"/>
    <lineage>
        <taxon>Eukaryota</taxon>
        <taxon>Fungi</taxon>
        <taxon>Dikarya</taxon>
        <taxon>Ascomycota</taxon>
        <taxon>Pezizomycotina</taxon>
        <taxon>Pezizomycetes</taxon>
        <taxon>Pezizales</taxon>
        <taxon>Tuberaceae</taxon>
        <taxon>Tuber</taxon>
    </lineage>
</organism>
<evidence type="ECO:0000256" key="4">
    <source>
        <dbReference type="ARBA" id="ARBA00022827"/>
    </source>
</evidence>
<protein>
    <recommendedName>
        <fullName evidence="7">FAD-binding PCMH-type domain-containing protein</fullName>
    </recommendedName>
</protein>
<evidence type="ECO:0000313" key="8">
    <source>
        <dbReference type="EMBL" id="PUU72582.1"/>
    </source>
</evidence>
<dbReference type="InterPro" id="IPR016169">
    <property type="entry name" value="FAD-bd_PCMH_sub2"/>
</dbReference>
<comment type="cofactor">
    <cofactor evidence="1">
        <name>FAD</name>
        <dbReference type="ChEBI" id="CHEBI:57692"/>
    </cofactor>
</comment>
<dbReference type="SUPFAM" id="SSF56176">
    <property type="entry name" value="FAD-binding/transporter-associated domain-like"/>
    <property type="match status" value="1"/>
</dbReference>
<reference evidence="8 9" key="1">
    <citation type="submission" date="2017-04" db="EMBL/GenBank/DDBJ databases">
        <title>Draft genome sequence of Tuber borchii Vittad., a whitish edible truffle.</title>
        <authorList>
            <consortium name="DOE Joint Genome Institute"/>
            <person name="Murat C."/>
            <person name="Kuo A."/>
            <person name="Barry K.W."/>
            <person name="Clum A."/>
            <person name="Dockter R.B."/>
            <person name="Fauchery L."/>
            <person name="Iotti M."/>
            <person name="Kohler A."/>
            <person name="Labutti K."/>
            <person name="Lindquist E.A."/>
            <person name="Lipzen A."/>
            <person name="Ohm R.A."/>
            <person name="Wang M."/>
            <person name="Grigoriev I.V."/>
            <person name="Zambonelli A."/>
            <person name="Martin F.M."/>
        </authorList>
    </citation>
    <scope>NUCLEOTIDE SEQUENCE [LARGE SCALE GENOMIC DNA]</scope>
    <source>
        <strain evidence="8 9">Tbo3840</strain>
    </source>
</reference>
<keyword evidence="3" id="KW-0285">Flavoprotein</keyword>